<organism evidence="1 2">
    <name type="scientific">Camelimonas lactis</name>
    <dbReference type="NCBI Taxonomy" id="659006"/>
    <lineage>
        <taxon>Bacteria</taxon>
        <taxon>Pseudomonadati</taxon>
        <taxon>Pseudomonadota</taxon>
        <taxon>Alphaproteobacteria</taxon>
        <taxon>Hyphomicrobiales</taxon>
        <taxon>Chelatococcaceae</taxon>
        <taxon>Camelimonas</taxon>
    </lineage>
</organism>
<name>A0A4R2GTG3_9HYPH</name>
<dbReference type="EMBL" id="SLWL01000005">
    <property type="protein sequence ID" value="TCO13780.1"/>
    <property type="molecule type" value="Genomic_DNA"/>
</dbReference>
<accession>A0A4R2GTG3</accession>
<keyword evidence="2" id="KW-1185">Reference proteome</keyword>
<dbReference type="InterPro" id="IPR015000">
    <property type="entry name" value="EipB-like"/>
</dbReference>
<gene>
    <name evidence="1" type="ORF">EV666_105151</name>
</gene>
<dbReference type="Pfam" id="PF08904">
    <property type="entry name" value="EipB_like"/>
    <property type="match status" value="1"/>
</dbReference>
<protein>
    <submittedName>
        <fullName evidence="1">Uncharacterized protein DUF1849</fullName>
    </submittedName>
</protein>
<dbReference type="OrthoDB" id="9815514at2"/>
<dbReference type="RefSeq" id="WP_132005805.1">
    <property type="nucleotide sequence ID" value="NZ_JBHUNN010000002.1"/>
</dbReference>
<comment type="caution">
    <text evidence="1">The sequence shown here is derived from an EMBL/GenBank/DDBJ whole genome shotgun (WGS) entry which is preliminary data.</text>
</comment>
<dbReference type="AlphaFoldDB" id="A0A4R2GTG3"/>
<dbReference type="Proteomes" id="UP000294881">
    <property type="component" value="Unassembled WGS sequence"/>
</dbReference>
<sequence length="303" mass="31752">MSTKHVAAISSRAARAPGVRATGLGLLVLALAGSGAFAAAPAGGGAPMPLAPHRAVYDLTLADSSGSRAVTGVSGRIAYEFSGDACAGYSLDFRQLAILERQEGEAQQIDIRSATHEDADGSSFRFRQDTARGDADERVQGVAKRNGAADDAGISVNLTRPERKTFEAAGPIAFPSGHLQRIIAAARAGESTLAVKLYDAAEDGAKVFDTFVVIGKKAPASPDRPIEAAARKAGLDKVDRWPVSVSYYTPGSGERTPIYAIAFDLYENGVSGSMRMNYGDFSIRGELRDLEQRGTGACANGRK</sequence>
<evidence type="ECO:0000313" key="1">
    <source>
        <dbReference type="EMBL" id="TCO13780.1"/>
    </source>
</evidence>
<reference evidence="1 2" key="1">
    <citation type="submission" date="2019-03" db="EMBL/GenBank/DDBJ databases">
        <title>Genomic Encyclopedia of Type Strains, Phase IV (KMG-IV): sequencing the most valuable type-strain genomes for metagenomic binning, comparative biology and taxonomic classification.</title>
        <authorList>
            <person name="Goeker M."/>
        </authorList>
    </citation>
    <scope>NUCLEOTIDE SEQUENCE [LARGE SCALE GENOMIC DNA]</scope>
    <source>
        <strain evidence="1 2">DSM 22958</strain>
    </source>
</reference>
<proteinExistence type="predicted"/>
<evidence type="ECO:0000313" key="2">
    <source>
        <dbReference type="Proteomes" id="UP000294881"/>
    </source>
</evidence>